<organism evidence="3">
    <name type="scientific">Darwinula stevensoni</name>
    <dbReference type="NCBI Taxonomy" id="69355"/>
    <lineage>
        <taxon>Eukaryota</taxon>
        <taxon>Metazoa</taxon>
        <taxon>Ecdysozoa</taxon>
        <taxon>Arthropoda</taxon>
        <taxon>Crustacea</taxon>
        <taxon>Oligostraca</taxon>
        <taxon>Ostracoda</taxon>
        <taxon>Podocopa</taxon>
        <taxon>Podocopida</taxon>
        <taxon>Darwinulocopina</taxon>
        <taxon>Darwinuloidea</taxon>
        <taxon>Darwinulidae</taxon>
        <taxon>Darwinula</taxon>
    </lineage>
</organism>
<keyword evidence="2" id="KW-0812">Transmembrane</keyword>
<dbReference type="Proteomes" id="UP000677054">
    <property type="component" value="Unassembled WGS sequence"/>
</dbReference>
<feature type="transmembrane region" description="Helical" evidence="2">
    <location>
        <begin position="210"/>
        <end position="231"/>
    </location>
</feature>
<name>A0A7R8X8A0_9CRUS</name>
<proteinExistence type="predicted"/>
<evidence type="ECO:0000256" key="1">
    <source>
        <dbReference type="SAM" id="MobiDB-lite"/>
    </source>
</evidence>
<keyword evidence="4" id="KW-1185">Reference proteome</keyword>
<evidence type="ECO:0000256" key="2">
    <source>
        <dbReference type="SAM" id="Phobius"/>
    </source>
</evidence>
<feature type="region of interest" description="Disordered" evidence="1">
    <location>
        <begin position="243"/>
        <end position="275"/>
    </location>
</feature>
<feature type="compositionally biased region" description="Basic and acidic residues" evidence="1">
    <location>
        <begin position="250"/>
        <end position="259"/>
    </location>
</feature>
<feature type="compositionally biased region" description="Low complexity" evidence="1">
    <location>
        <begin position="260"/>
        <end position="275"/>
    </location>
</feature>
<accession>A0A7R8X8A0</accession>
<dbReference type="AlphaFoldDB" id="A0A7R8X8A0"/>
<reference evidence="3" key="1">
    <citation type="submission" date="2020-11" db="EMBL/GenBank/DDBJ databases">
        <authorList>
            <person name="Tran Van P."/>
        </authorList>
    </citation>
    <scope>NUCLEOTIDE SEQUENCE</scope>
</reference>
<gene>
    <name evidence="3" type="ORF">DSTB1V02_LOCUS5744</name>
</gene>
<protein>
    <submittedName>
        <fullName evidence="3">Uncharacterized protein</fullName>
    </submittedName>
</protein>
<sequence>MHAAKAHLSCGPPFTDRKEQEEEDAERMKDGMGKTASSTSKYRIARTEQATLSRFSTMDAFLADANTTEGSHGAGILIIHAEFINKPNDIRLGSRDAFLSRVTTGHASGSCGTAPMILWDRSNDPAGTAKKEIPVICGMANPFLGWSSNFLSPRRITKTSRASLAYYFSSTPIPLHNSTHLLLTIATIVEMGLLDSRIACHSKRNFDGCYAEILAVCVAFWIFTYLWVVVVSNYQNLRKTNEESSTQHLHGYEDAKRLTDSSPGSTTDTTESSVP</sequence>
<evidence type="ECO:0000313" key="3">
    <source>
        <dbReference type="EMBL" id="CAD7245878.1"/>
    </source>
</evidence>
<feature type="compositionally biased region" description="Basic and acidic residues" evidence="1">
    <location>
        <begin position="15"/>
        <end position="32"/>
    </location>
</feature>
<dbReference type="EMBL" id="CAJPEV010000979">
    <property type="protein sequence ID" value="CAG0889890.1"/>
    <property type="molecule type" value="Genomic_DNA"/>
</dbReference>
<dbReference type="EMBL" id="LR900496">
    <property type="protein sequence ID" value="CAD7245878.1"/>
    <property type="molecule type" value="Genomic_DNA"/>
</dbReference>
<feature type="region of interest" description="Disordered" evidence="1">
    <location>
        <begin position="1"/>
        <end position="41"/>
    </location>
</feature>
<keyword evidence="2" id="KW-0472">Membrane</keyword>
<keyword evidence="2" id="KW-1133">Transmembrane helix</keyword>
<evidence type="ECO:0000313" key="4">
    <source>
        <dbReference type="Proteomes" id="UP000677054"/>
    </source>
</evidence>